<dbReference type="EMBL" id="JBHTJV010000013">
    <property type="protein sequence ID" value="MFD0917460.1"/>
    <property type="molecule type" value="Genomic_DNA"/>
</dbReference>
<comment type="caution">
    <text evidence="2">The sequence shown here is derived from an EMBL/GenBank/DDBJ whole genome shotgun (WGS) entry which is preliminary data.</text>
</comment>
<dbReference type="Pfam" id="PF10691">
    <property type="entry name" value="DUF2497"/>
    <property type="match status" value="1"/>
</dbReference>
<dbReference type="InterPro" id="IPR019632">
    <property type="entry name" value="DUF2497"/>
</dbReference>
<keyword evidence="3" id="KW-1185">Reference proteome</keyword>
<name>A0ABW3FJN8_9HYPH</name>
<dbReference type="Proteomes" id="UP001597101">
    <property type="component" value="Unassembled WGS sequence"/>
</dbReference>
<accession>A0ABW3FJN8</accession>
<dbReference type="RefSeq" id="WP_377213322.1">
    <property type="nucleotide sequence ID" value="NZ_JBHTJV010000013.1"/>
</dbReference>
<gene>
    <name evidence="2" type="ORF">ACFQ14_13695</name>
</gene>
<evidence type="ECO:0000256" key="1">
    <source>
        <dbReference type="SAM" id="MobiDB-lite"/>
    </source>
</evidence>
<reference evidence="3" key="1">
    <citation type="journal article" date="2019" name="Int. J. Syst. Evol. Microbiol.">
        <title>The Global Catalogue of Microorganisms (GCM) 10K type strain sequencing project: providing services to taxonomists for standard genome sequencing and annotation.</title>
        <authorList>
            <consortium name="The Broad Institute Genomics Platform"/>
            <consortium name="The Broad Institute Genome Sequencing Center for Infectious Disease"/>
            <person name="Wu L."/>
            <person name="Ma J."/>
        </authorList>
    </citation>
    <scope>NUCLEOTIDE SEQUENCE [LARGE SCALE GENOMIC DNA]</scope>
    <source>
        <strain evidence="3">CCUG 60023</strain>
    </source>
</reference>
<feature type="region of interest" description="Disordered" evidence="1">
    <location>
        <begin position="1"/>
        <end position="72"/>
    </location>
</feature>
<evidence type="ECO:0000313" key="2">
    <source>
        <dbReference type="EMBL" id="MFD0917460.1"/>
    </source>
</evidence>
<sequence length="252" mass="27349">MANPGNAAPQQDMNETVEEPSMDDIMASIRQIIAEDEQASGDSVSERDRYTHPTNPSNVNDPVSSSQSEPDLMAAMQREMETVVKEEVASQMEAPVADAPPIPMKPALGAAAAVAAASIQNRVHATPPQPPLSAVDDKGLTLEQRLEKYRTTAMRSEELRKKNEAEREALRKSVLGAQERVEKAIPSAVDTSVTPQAVAEALMNASGATISSDLTEIMRPVVRQWLSDNLSGIVERLVREEIERVSRGRKLG</sequence>
<evidence type="ECO:0000313" key="3">
    <source>
        <dbReference type="Proteomes" id="UP001597101"/>
    </source>
</evidence>
<feature type="compositionally biased region" description="Low complexity" evidence="1">
    <location>
        <begin position="53"/>
        <end position="68"/>
    </location>
</feature>
<protein>
    <submittedName>
        <fullName evidence="2">PopZ family protein</fullName>
    </submittedName>
</protein>
<proteinExistence type="predicted"/>
<organism evidence="2 3">
    <name type="scientific">Pseudahrensia aquimaris</name>
    <dbReference type="NCBI Taxonomy" id="744461"/>
    <lineage>
        <taxon>Bacteria</taxon>
        <taxon>Pseudomonadati</taxon>
        <taxon>Pseudomonadota</taxon>
        <taxon>Alphaproteobacteria</taxon>
        <taxon>Hyphomicrobiales</taxon>
        <taxon>Ahrensiaceae</taxon>
        <taxon>Pseudahrensia</taxon>
    </lineage>
</organism>